<sequence length="1087" mass="116371">MTFIDDGEGVRPPPRDLKRKLDEANQHAEEQAPTTDSKNRCIEEDFINDVTPAIQVRTTPGWYDSADITHSTPAQVVLSMRETRPALPYRGSGVVTVTAGNAALFSDPECTSPALQAYGRDELLAGAPLYVRGNAVGDVDLQLTLTPSGDAQIVVHGPATATVTVQEVNIVTPHVQLVESTGWLLADKGHAAPACIEAWYTESTGAPPYQGRAELLFDAQKLEFFEDEGCTTPANTKLPNGTTEGNKKRLFVRGKEVASHALRLKLDDSGTPRVRVLEGQDVALEVKQAKLVKPCLEAEYQALLVPHRLLPHEGTLKSAYPTPPSRLELTLEQDQPGLTYGGGATLSFSSDVELFTDEAGDKPVQGFDGKKLVLDRDLLAGGKKVTLYLRAKGAGPLEATLAPEATSKLGALAQRSVFVAPNAVLKLVAVQLELELYEHSKPHSQVFRDTQAPAAAKLSDEQKVKRGGIVQVQDNGHHVRAKLVVKKPADELWTVGGDGCKVVLGQTARSGGLKLFKGDIEQVWPLSLGRADFSSGEVSLSIEGSAATNDFRHVCIDVGLDRAGGGLAHTPKRNGDFALVTVVAFEKLTPDTADYKQYINLPVSGSHPEHGRKLKSQAKLTKPLSDVEILFTLIPVNTNQANLPAAMKYQEPKDIDAAVKTDAQGIATSAELEVSRFTSDKFTVAAYVKQAPPVKDSAPSASCSKPIEVWQEVFYKYATMTQDNGTAYTDKSATLEGGFATSKLKVTRLGAVATPLHKRFLKAADSQNWMNGVLGAPGDRQMNIALIDTILGNPKDTGFNWANLNFQPAQIDLPNVFDDSDLANKATWLRSAQCQVTWNGNAVNMRPYVTLVASGGGAHTLSWDLSALGPYTAPGTVAVAITLTPNNGPPLVHHYPGLNPASYSVPIPAGATFDLSSQAQWLAQATCSMLVGTAGNVDISTTTTLTVNNGVFRLAWSTPALAPFDGAGTVAVSFLLIEYPVLSGISWGATTIVGMRFRQGTLNQPDENTVLHEAGHYLGLAASTLPNETGTANGHYYFLNGPHCRANGNTCLMYDTVSPSVTFCDTCQDAIKGRDFRMPPVQGSAPF</sequence>
<evidence type="ECO:0008006" key="4">
    <source>
        <dbReference type="Google" id="ProtNLM"/>
    </source>
</evidence>
<evidence type="ECO:0000313" key="2">
    <source>
        <dbReference type="EMBL" id="MCY1075734.1"/>
    </source>
</evidence>
<protein>
    <recommendedName>
        <fullName evidence="4">Peptidase M43 pregnancy-associated plasma-A domain-containing protein</fullName>
    </recommendedName>
</protein>
<evidence type="ECO:0000256" key="1">
    <source>
        <dbReference type="SAM" id="MobiDB-lite"/>
    </source>
</evidence>
<comment type="caution">
    <text evidence="2">The sequence shown here is derived from an EMBL/GenBank/DDBJ whole genome shotgun (WGS) entry which is preliminary data.</text>
</comment>
<dbReference type="Proteomes" id="UP001207654">
    <property type="component" value="Unassembled WGS sequence"/>
</dbReference>
<reference evidence="2 3" key="1">
    <citation type="submission" date="2022-11" db="EMBL/GenBank/DDBJ databases">
        <title>Minimal conservation of predation-associated metabolite biosynthetic gene clusters underscores biosynthetic potential of Myxococcota including descriptions for ten novel species: Archangium lansinium sp. nov., Myxococcus landrumus sp. nov., Nannocystis bai.</title>
        <authorList>
            <person name="Ahearne A."/>
            <person name="Stevens C."/>
            <person name="Phillips K."/>
        </authorList>
    </citation>
    <scope>NUCLEOTIDE SEQUENCE [LARGE SCALE GENOMIC DNA]</scope>
    <source>
        <strain evidence="2 3">MIWBW</strain>
    </source>
</reference>
<name>A0ABT4A262_9BACT</name>
<accession>A0ABT4A262</accession>
<organism evidence="2 3">
    <name type="scientific">Archangium lansingense</name>
    <dbReference type="NCBI Taxonomy" id="2995310"/>
    <lineage>
        <taxon>Bacteria</taxon>
        <taxon>Pseudomonadati</taxon>
        <taxon>Myxococcota</taxon>
        <taxon>Myxococcia</taxon>
        <taxon>Myxococcales</taxon>
        <taxon>Cystobacterineae</taxon>
        <taxon>Archangiaceae</taxon>
        <taxon>Archangium</taxon>
    </lineage>
</organism>
<keyword evidence="3" id="KW-1185">Reference proteome</keyword>
<proteinExistence type="predicted"/>
<gene>
    <name evidence="2" type="ORF">OV287_14760</name>
</gene>
<dbReference type="EMBL" id="JAPNKA010000001">
    <property type="protein sequence ID" value="MCY1075734.1"/>
    <property type="molecule type" value="Genomic_DNA"/>
</dbReference>
<feature type="region of interest" description="Disordered" evidence="1">
    <location>
        <begin position="1"/>
        <end position="38"/>
    </location>
</feature>
<evidence type="ECO:0000313" key="3">
    <source>
        <dbReference type="Proteomes" id="UP001207654"/>
    </source>
</evidence>
<dbReference type="RefSeq" id="WP_267534650.1">
    <property type="nucleotide sequence ID" value="NZ_JAPNKA010000001.1"/>
</dbReference>
<feature type="compositionally biased region" description="Basic and acidic residues" evidence="1">
    <location>
        <begin position="13"/>
        <end position="30"/>
    </location>
</feature>